<dbReference type="InterPro" id="IPR037113">
    <property type="entry name" value="Hat1_N_sf"/>
</dbReference>
<dbReference type="GO" id="GO:0006139">
    <property type="term" value="P:nucleobase-containing compound metabolic process"/>
    <property type="evidence" value="ECO:0007669"/>
    <property type="project" value="InterPro"/>
</dbReference>
<accession>A0A1I7XTE6</accession>
<dbReference type="NCBIfam" id="TIGR00604">
    <property type="entry name" value="rad3"/>
    <property type="match status" value="1"/>
</dbReference>
<organism evidence="3 4">
    <name type="scientific">Heterorhabditis bacteriophora</name>
    <name type="common">Entomopathogenic nematode worm</name>
    <dbReference type="NCBI Taxonomy" id="37862"/>
    <lineage>
        <taxon>Eukaryota</taxon>
        <taxon>Metazoa</taxon>
        <taxon>Ecdysozoa</taxon>
        <taxon>Nematoda</taxon>
        <taxon>Chromadorea</taxon>
        <taxon>Rhabditida</taxon>
        <taxon>Rhabditina</taxon>
        <taxon>Rhabditomorpha</taxon>
        <taxon>Strongyloidea</taxon>
        <taxon>Heterorhabditidae</taxon>
        <taxon>Heterorhabditis</taxon>
    </lineage>
</organism>
<dbReference type="Proteomes" id="UP000095283">
    <property type="component" value="Unplaced"/>
</dbReference>
<dbReference type="SMART" id="SM00491">
    <property type="entry name" value="HELICc2"/>
    <property type="match status" value="1"/>
</dbReference>
<proteinExistence type="predicted"/>
<dbReference type="InterPro" id="IPR019467">
    <property type="entry name" value="Hat1_N"/>
</dbReference>
<reference evidence="4" key="1">
    <citation type="submission" date="2016-11" db="UniProtKB">
        <authorList>
            <consortium name="WormBaseParasite"/>
        </authorList>
    </citation>
    <scope>IDENTIFICATION</scope>
</reference>
<dbReference type="AlphaFoldDB" id="A0A1I7XTE6"/>
<dbReference type="WBParaSite" id="Hba_20762">
    <property type="protein sequence ID" value="Hba_20762"/>
    <property type="gene ID" value="Hba_20762"/>
</dbReference>
<dbReference type="PANTHER" id="PTHR11472:SF41">
    <property type="entry name" value="ATP-DEPENDENT DNA HELICASE DDX11-RELATED"/>
    <property type="match status" value="1"/>
</dbReference>
<dbReference type="GO" id="GO:0016818">
    <property type="term" value="F:hydrolase activity, acting on acid anhydrides, in phosphorus-containing anhydrides"/>
    <property type="evidence" value="ECO:0007669"/>
    <property type="project" value="InterPro"/>
</dbReference>
<dbReference type="InterPro" id="IPR013020">
    <property type="entry name" value="Rad3/Chl1-like"/>
</dbReference>
<name>A0A1I7XTE6_HETBA</name>
<dbReference type="InterPro" id="IPR027417">
    <property type="entry name" value="P-loop_NTPase"/>
</dbReference>
<dbReference type="InterPro" id="IPR013523">
    <property type="entry name" value="Hist_AcTrfase_HAT1_C"/>
</dbReference>
<dbReference type="GO" id="GO:0005634">
    <property type="term" value="C:nucleus"/>
    <property type="evidence" value="ECO:0007669"/>
    <property type="project" value="TreeGrafter"/>
</dbReference>
<dbReference type="Pfam" id="PF13307">
    <property type="entry name" value="Helicase_C_2"/>
    <property type="match status" value="1"/>
</dbReference>
<sequence length="704" mass="80222">MDQDKLVTAKDQQFVAEGIDVITLRFVTIFDNMDSCERFHPEFVHQHFGEKETIFGYENLDICISYSDPSMYIYPEVRYTRDISTVETDMKGDDIIAKLKDQLPMDQMGTMVDSKEAFEFHLTKQSNFKPFGDLIAKFNSGDKTFELFKIAESSPEFDKYLARVQTLALWFIDAAQYTDNSDPRWMHYFLYVLYQKLLIFYDKNCRKEGNGAKLLQCIYRDLYSISAVFDITVPTILVEDPADNFIYLRDYVDCVNCASLPEFSTENLKKGFSEEMRSAALHKLKINKVNEIDVCLVVFVYEYIVLSNVRNQHEGSVLKSGKQRMACPYFATRKLGITDINLFKLVNYMESTDLCKKFHGFYLKSQHNEVKLQLSTPKLSGIAKLMASRNLMEQPAVVSENSPVTVDKPIPSPLFSIKTFIESLNNRCDDGRIIIGKQKDVLKYRFILLNPGAHLSDVIREARATILIGGTMEPAGLLVDCISRGGITNDLRRFSCSHVIDDEQLMAISIGKTIDEKFLTLTYETRENNVIIRSLSATLVELVSTVPNGCVTFFPSYDYMYSFIDKMKEFGLLAKLQQKKILYVEPRGTSSEIWKKFANSARIGSGALLCAVVGGKLSEGINFSDELGRAVIMIGLPYPNRNSTELKEKMAYMDTQMVGGGKQLYHSMCMHSVNQAIGRAIRHRKDFAAVFLLDSRLYFSYNNI</sequence>
<dbReference type="GO" id="GO:0003676">
    <property type="term" value="F:nucleic acid binding"/>
    <property type="evidence" value="ECO:0007669"/>
    <property type="project" value="InterPro"/>
</dbReference>
<dbReference type="InterPro" id="IPR045028">
    <property type="entry name" value="DinG/Rad3-like"/>
</dbReference>
<dbReference type="Gene3D" id="3.40.50.300">
    <property type="entry name" value="P-loop containing nucleotide triphosphate hydrolases"/>
    <property type="match status" value="1"/>
</dbReference>
<dbReference type="InterPro" id="IPR006555">
    <property type="entry name" value="ATP-dep_Helicase_C"/>
</dbReference>
<dbReference type="GO" id="GO:0003678">
    <property type="term" value="F:DNA helicase activity"/>
    <property type="evidence" value="ECO:0007669"/>
    <property type="project" value="InterPro"/>
</dbReference>
<evidence type="ECO:0000313" key="4">
    <source>
        <dbReference type="WBParaSite" id="Hba_20762"/>
    </source>
</evidence>
<dbReference type="Gene3D" id="3.40.630.30">
    <property type="match status" value="2"/>
</dbReference>
<feature type="domain" description="ATP-dependent helicase C-terminal" evidence="2">
    <location>
        <begin position="557"/>
        <end position="699"/>
    </location>
</feature>
<dbReference type="GO" id="GO:0005524">
    <property type="term" value="F:ATP binding"/>
    <property type="evidence" value="ECO:0007669"/>
    <property type="project" value="InterPro"/>
</dbReference>
<evidence type="ECO:0000256" key="1">
    <source>
        <dbReference type="ARBA" id="ARBA00021268"/>
    </source>
</evidence>
<dbReference type="InterPro" id="IPR048776">
    <property type="entry name" value="HAT1_C"/>
</dbReference>
<dbReference type="Gene3D" id="1.10.10.390">
    <property type="match status" value="1"/>
</dbReference>
<dbReference type="GO" id="GO:0034085">
    <property type="term" value="P:establishment of sister chromatid cohesion"/>
    <property type="evidence" value="ECO:0007669"/>
    <property type="project" value="TreeGrafter"/>
</dbReference>
<evidence type="ECO:0000313" key="3">
    <source>
        <dbReference type="Proteomes" id="UP000095283"/>
    </source>
</evidence>
<dbReference type="InterPro" id="IPR016181">
    <property type="entry name" value="Acyl_CoA_acyltransferase"/>
</dbReference>
<dbReference type="Pfam" id="PF21183">
    <property type="entry name" value="HAT1_C"/>
    <property type="match status" value="1"/>
</dbReference>
<dbReference type="CDD" id="cd18788">
    <property type="entry name" value="SF2_C_XPD"/>
    <property type="match status" value="1"/>
</dbReference>
<dbReference type="PANTHER" id="PTHR11472">
    <property type="entry name" value="DNA REPAIR DEAD HELICASE RAD3/XP-D SUBFAMILY MEMBER"/>
    <property type="match status" value="1"/>
</dbReference>
<dbReference type="GO" id="GO:0006325">
    <property type="term" value="P:chromatin organization"/>
    <property type="evidence" value="ECO:0007669"/>
    <property type="project" value="InterPro"/>
</dbReference>
<evidence type="ECO:0000259" key="2">
    <source>
        <dbReference type="SMART" id="SM00491"/>
    </source>
</evidence>
<dbReference type="SUPFAM" id="SSF55729">
    <property type="entry name" value="Acyl-CoA N-acyltransferases (Nat)"/>
    <property type="match status" value="1"/>
</dbReference>
<dbReference type="Gene3D" id="3.90.360.10">
    <property type="entry name" value="Histone acetyl transferase 1 (HAT1), N-terminal domain"/>
    <property type="match status" value="1"/>
</dbReference>
<protein>
    <recommendedName>
        <fullName evidence="1">Histone acetyltransferase type B catalytic subunit</fullName>
    </recommendedName>
</protein>
<dbReference type="GO" id="GO:0042393">
    <property type="term" value="F:histone binding"/>
    <property type="evidence" value="ECO:0007669"/>
    <property type="project" value="InterPro"/>
</dbReference>
<dbReference type="Pfam" id="PF10394">
    <property type="entry name" value="Hat1_N"/>
    <property type="match status" value="1"/>
</dbReference>
<keyword evidence="3" id="KW-1185">Reference proteome</keyword>